<keyword evidence="5" id="KW-0571">Peptide transport</keyword>
<keyword evidence="8 10" id="KW-0472">Membrane</keyword>
<feature type="domain" description="ABC transmembrane type-1" evidence="11">
    <location>
        <begin position="113"/>
        <end position="317"/>
    </location>
</feature>
<reference evidence="13 14" key="2">
    <citation type="submission" date="2015-07" db="EMBL/GenBank/DDBJ databases">
        <title>Genome sequence of Levilinea saccharolytica DSM 16555.</title>
        <authorList>
            <person name="Hemp J."/>
            <person name="Ward L.M."/>
            <person name="Pace L.A."/>
            <person name="Fischer W.W."/>
        </authorList>
    </citation>
    <scope>NUCLEOTIDE SEQUENCE [LARGE SCALE GENOMIC DNA]</scope>
    <source>
        <strain evidence="13 14">KIBI-1</strain>
    </source>
</reference>
<accession>A0A0M8JS05</accession>
<dbReference type="Proteomes" id="UP000050501">
    <property type="component" value="Unassembled WGS sequence"/>
</dbReference>
<dbReference type="InterPro" id="IPR000515">
    <property type="entry name" value="MetI-like"/>
</dbReference>
<evidence type="ECO:0000256" key="2">
    <source>
        <dbReference type="ARBA" id="ARBA00022448"/>
    </source>
</evidence>
<feature type="transmembrane region" description="Helical" evidence="10">
    <location>
        <begin position="238"/>
        <end position="265"/>
    </location>
</feature>
<protein>
    <submittedName>
        <fullName evidence="13">ABC transporter permease</fullName>
    </submittedName>
    <submittedName>
        <fullName evidence="12">ABC-type dipeptide/oligopeptide/nickel transport system, permease component</fullName>
    </submittedName>
</protein>
<evidence type="ECO:0000256" key="10">
    <source>
        <dbReference type="RuleBase" id="RU363032"/>
    </source>
</evidence>
<gene>
    <name evidence="13" type="ORF">ADN01_10425</name>
    <name evidence="12" type="ORF">LSAC_03227</name>
</gene>
<dbReference type="PATRIC" id="fig|229921.5.peg.487"/>
<dbReference type="PANTHER" id="PTHR43386">
    <property type="entry name" value="OLIGOPEPTIDE TRANSPORT SYSTEM PERMEASE PROTEIN APPC"/>
    <property type="match status" value="1"/>
</dbReference>
<sequence>MTTAHDSATETKNRIAALEVATPQRDLLMDGLYRLLRNRASVVGLIIIAIFVLGALFANFLAPFSPIQINSGKGFLPPAFVEVGPNGYKSDPAFLFGTDTLGRDVLSRTLYGARVSMVVGFVPTFIILIVGTVIGLISGYRGGWVDNLLMRVTDVVYAFPDLLFFIIMMITLRDTFIGQMLNGLFLLFSSLAIVSWVGVARVVRGQVLSLKEKEFIEAARCIGARDSRIMFRHILPNSLGPIIIISAMTVPGMIITEAILGYLGLGLRPSTNPKDFFITSWGSLLLEGQTAINAQPWLLLLPAICVSLIVLAFTFVGDGLRDALDPRLQGTQ</sequence>
<dbReference type="Pfam" id="PF00528">
    <property type="entry name" value="BPD_transp_1"/>
    <property type="match status" value="1"/>
</dbReference>
<evidence type="ECO:0000256" key="7">
    <source>
        <dbReference type="ARBA" id="ARBA00022989"/>
    </source>
</evidence>
<dbReference type="GO" id="GO:0055085">
    <property type="term" value="P:transmembrane transport"/>
    <property type="evidence" value="ECO:0007669"/>
    <property type="project" value="InterPro"/>
</dbReference>
<dbReference type="EMBL" id="LGCM01000038">
    <property type="protein sequence ID" value="KPL80903.1"/>
    <property type="molecule type" value="Genomic_DNA"/>
</dbReference>
<evidence type="ECO:0000256" key="8">
    <source>
        <dbReference type="ARBA" id="ARBA00023136"/>
    </source>
</evidence>
<organism evidence="12">
    <name type="scientific">Levilinea saccharolytica</name>
    <dbReference type="NCBI Taxonomy" id="229921"/>
    <lineage>
        <taxon>Bacteria</taxon>
        <taxon>Bacillati</taxon>
        <taxon>Chloroflexota</taxon>
        <taxon>Anaerolineae</taxon>
        <taxon>Anaerolineales</taxon>
        <taxon>Anaerolineaceae</taxon>
        <taxon>Levilinea</taxon>
    </lineage>
</organism>
<evidence type="ECO:0000256" key="6">
    <source>
        <dbReference type="ARBA" id="ARBA00022927"/>
    </source>
</evidence>
<evidence type="ECO:0000259" key="11">
    <source>
        <dbReference type="PROSITE" id="PS50928"/>
    </source>
</evidence>
<keyword evidence="2 10" id="KW-0813">Transport</keyword>
<dbReference type="GO" id="GO:0005886">
    <property type="term" value="C:plasma membrane"/>
    <property type="evidence" value="ECO:0007669"/>
    <property type="project" value="UniProtKB-SubCell"/>
</dbReference>
<dbReference type="PROSITE" id="PS50928">
    <property type="entry name" value="ABC_TM1"/>
    <property type="match status" value="1"/>
</dbReference>
<evidence type="ECO:0000313" key="14">
    <source>
        <dbReference type="Proteomes" id="UP000050501"/>
    </source>
</evidence>
<dbReference type="GO" id="GO:0015031">
    <property type="term" value="P:protein transport"/>
    <property type="evidence" value="ECO:0007669"/>
    <property type="project" value="UniProtKB-KW"/>
</dbReference>
<evidence type="ECO:0000313" key="12">
    <source>
        <dbReference type="EMBL" id="GAP19325.1"/>
    </source>
</evidence>
<feature type="transmembrane region" description="Helical" evidence="10">
    <location>
        <begin position="184"/>
        <end position="203"/>
    </location>
</feature>
<evidence type="ECO:0000256" key="1">
    <source>
        <dbReference type="ARBA" id="ARBA00004651"/>
    </source>
</evidence>
<reference evidence="12" key="1">
    <citation type="journal article" date="2015" name="Genome Announc.">
        <title>Draft Genome Sequences of Anaerolinea thermolimosa IMO-1, Bellilinea caldifistulae GOMI-1, Leptolinea tardivitalis YMTK-2, Levilinea saccharolytica KIBI-1, Longilinea arvoryzae KOME-1, Previously Described as Members of the Class Anaerolineae (Chloroflexi).</title>
        <authorList>
            <person name="Matsuura N."/>
            <person name="Tourlousse M.D."/>
            <person name="Ohashi A."/>
            <person name="Hugenholtz P."/>
            <person name="Sekiguchi Y."/>
        </authorList>
    </citation>
    <scope>NUCLEOTIDE SEQUENCE</scope>
    <source>
        <strain evidence="12">KIBI-1</strain>
    </source>
</reference>
<dbReference type="GO" id="GO:0015833">
    <property type="term" value="P:peptide transport"/>
    <property type="evidence" value="ECO:0007669"/>
    <property type="project" value="UniProtKB-KW"/>
</dbReference>
<keyword evidence="4 10" id="KW-0812">Transmembrane</keyword>
<comment type="similarity">
    <text evidence="9">Belongs to the binding-protein-dependent transport system permease family. OppBC subfamily.</text>
</comment>
<evidence type="ECO:0000256" key="3">
    <source>
        <dbReference type="ARBA" id="ARBA00022475"/>
    </source>
</evidence>
<keyword evidence="3" id="KW-1003">Cell membrane</keyword>
<dbReference type="EMBL" id="DF967975">
    <property type="protein sequence ID" value="GAP19325.1"/>
    <property type="molecule type" value="Genomic_DNA"/>
</dbReference>
<dbReference type="InterPro" id="IPR050366">
    <property type="entry name" value="BP-dependent_transpt_permease"/>
</dbReference>
<name>A0A0M8JS05_9CHLR</name>
<dbReference type="Gene3D" id="1.10.3720.10">
    <property type="entry name" value="MetI-like"/>
    <property type="match status" value="1"/>
</dbReference>
<dbReference type="STRING" id="229921.ADN01_10425"/>
<keyword evidence="14" id="KW-1185">Reference proteome</keyword>
<evidence type="ECO:0000256" key="4">
    <source>
        <dbReference type="ARBA" id="ARBA00022692"/>
    </source>
</evidence>
<evidence type="ECO:0000313" key="13">
    <source>
        <dbReference type="EMBL" id="KPL80903.1"/>
    </source>
</evidence>
<dbReference type="Pfam" id="PF12911">
    <property type="entry name" value="OppC_N"/>
    <property type="match status" value="1"/>
</dbReference>
<dbReference type="CDD" id="cd06261">
    <property type="entry name" value="TM_PBP2"/>
    <property type="match status" value="1"/>
</dbReference>
<proteinExistence type="inferred from homology"/>
<dbReference type="PANTHER" id="PTHR43386:SF24">
    <property type="entry name" value="OLIGOPEPTIDE TRANSPORT SYSTEM PERMEASE PROTEIN AMID"/>
    <property type="match status" value="1"/>
</dbReference>
<dbReference type="SUPFAM" id="SSF161098">
    <property type="entry name" value="MetI-like"/>
    <property type="match status" value="1"/>
</dbReference>
<dbReference type="RefSeq" id="WP_062419612.1">
    <property type="nucleotide sequence ID" value="NZ_BBXZ01000172.1"/>
</dbReference>
<dbReference type="AlphaFoldDB" id="A0A0M8JS05"/>
<feature type="transmembrane region" description="Helical" evidence="10">
    <location>
        <begin position="152"/>
        <end position="172"/>
    </location>
</feature>
<comment type="subcellular location">
    <subcellularLocation>
        <location evidence="1 10">Cell membrane</location>
        <topology evidence="1 10">Multi-pass membrane protein</topology>
    </subcellularLocation>
</comment>
<dbReference type="InterPro" id="IPR025966">
    <property type="entry name" value="OppC_N"/>
</dbReference>
<feature type="transmembrane region" description="Helical" evidence="10">
    <location>
        <begin position="297"/>
        <end position="317"/>
    </location>
</feature>
<keyword evidence="6" id="KW-0653">Protein transport</keyword>
<evidence type="ECO:0000256" key="9">
    <source>
        <dbReference type="ARBA" id="ARBA00024202"/>
    </source>
</evidence>
<keyword evidence="7 10" id="KW-1133">Transmembrane helix</keyword>
<feature type="transmembrane region" description="Helical" evidence="10">
    <location>
        <begin position="115"/>
        <end position="140"/>
    </location>
</feature>
<feature type="transmembrane region" description="Helical" evidence="10">
    <location>
        <begin position="42"/>
        <end position="62"/>
    </location>
</feature>
<dbReference type="InterPro" id="IPR035906">
    <property type="entry name" value="MetI-like_sf"/>
</dbReference>
<evidence type="ECO:0000256" key="5">
    <source>
        <dbReference type="ARBA" id="ARBA00022856"/>
    </source>
</evidence>